<evidence type="ECO:0000259" key="5">
    <source>
        <dbReference type="Pfam" id="PF25954"/>
    </source>
</evidence>
<accession>A0A8J2XTB0</accession>
<dbReference type="GO" id="GO:0030288">
    <property type="term" value="C:outer membrane-bounded periplasmic space"/>
    <property type="evidence" value="ECO:0007669"/>
    <property type="project" value="TreeGrafter"/>
</dbReference>
<dbReference type="Pfam" id="PF25869">
    <property type="entry name" value="3HB_CusB"/>
    <property type="match status" value="1"/>
</dbReference>
<feature type="signal peptide" evidence="2">
    <location>
        <begin position="1"/>
        <end position="20"/>
    </location>
</feature>
<keyword evidence="2" id="KW-0732">Signal</keyword>
<dbReference type="InterPro" id="IPR058790">
    <property type="entry name" value="BSH_CusB"/>
</dbReference>
<feature type="domain" description="CusB-like barrel-sandwich hybrid" evidence="4">
    <location>
        <begin position="68"/>
        <end position="205"/>
    </location>
</feature>
<protein>
    <recommendedName>
        <fullName evidence="9">Efflux RND transporter periplasmic adaptor subunit</fullName>
    </recommendedName>
</protein>
<dbReference type="EMBL" id="BMJC01000003">
    <property type="protein sequence ID" value="GGB02018.1"/>
    <property type="molecule type" value="Genomic_DNA"/>
</dbReference>
<dbReference type="AlphaFoldDB" id="A0A8J2XTB0"/>
<dbReference type="Gene3D" id="2.40.420.20">
    <property type="match status" value="1"/>
</dbReference>
<dbReference type="InterPro" id="IPR058649">
    <property type="entry name" value="CzcB_C"/>
</dbReference>
<dbReference type="GO" id="GO:0046914">
    <property type="term" value="F:transition metal ion binding"/>
    <property type="evidence" value="ECO:0007669"/>
    <property type="project" value="TreeGrafter"/>
</dbReference>
<proteinExistence type="predicted"/>
<comment type="caution">
    <text evidence="7">The sequence shown here is derived from an EMBL/GenBank/DDBJ whole genome shotgun (WGS) entry which is preliminary data.</text>
</comment>
<gene>
    <name evidence="7" type="ORF">GCM10011511_26580</name>
</gene>
<organism evidence="7 8">
    <name type="scientific">Puia dinghuensis</name>
    <dbReference type="NCBI Taxonomy" id="1792502"/>
    <lineage>
        <taxon>Bacteria</taxon>
        <taxon>Pseudomonadati</taxon>
        <taxon>Bacteroidota</taxon>
        <taxon>Chitinophagia</taxon>
        <taxon>Chitinophagales</taxon>
        <taxon>Chitinophagaceae</taxon>
        <taxon>Puia</taxon>
    </lineage>
</organism>
<feature type="domain" description="CusB-like beta-barrel" evidence="5">
    <location>
        <begin position="212"/>
        <end position="275"/>
    </location>
</feature>
<evidence type="ECO:0000313" key="8">
    <source>
        <dbReference type="Proteomes" id="UP000607559"/>
    </source>
</evidence>
<evidence type="ECO:0000259" key="4">
    <source>
        <dbReference type="Pfam" id="PF25919"/>
    </source>
</evidence>
<evidence type="ECO:0000259" key="6">
    <source>
        <dbReference type="Pfam" id="PF25975"/>
    </source>
</evidence>
<reference evidence="7" key="2">
    <citation type="submission" date="2020-09" db="EMBL/GenBank/DDBJ databases">
        <authorList>
            <person name="Sun Q."/>
            <person name="Zhou Y."/>
        </authorList>
    </citation>
    <scope>NUCLEOTIDE SEQUENCE</scope>
    <source>
        <strain evidence="7">CGMCC 1.15448</strain>
    </source>
</reference>
<dbReference type="Pfam" id="PF25954">
    <property type="entry name" value="Beta-barrel_RND_2"/>
    <property type="match status" value="1"/>
</dbReference>
<dbReference type="Pfam" id="PF25919">
    <property type="entry name" value="BSH_CusB"/>
    <property type="match status" value="1"/>
</dbReference>
<dbReference type="Gene3D" id="2.40.30.170">
    <property type="match status" value="1"/>
</dbReference>
<evidence type="ECO:0008006" key="9">
    <source>
        <dbReference type="Google" id="ProtNLM"/>
    </source>
</evidence>
<evidence type="ECO:0000256" key="1">
    <source>
        <dbReference type="ARBA" id="ARBA00022448"/>
    </source>
</evidence>
<dbReference type="PANTHER" id="PTHR30097:SF15">
    <property type="entry name" value="CATION EFFLUX SYSTEM PROTEIN CUSB"/>
    <property type="match status" value="1"/>
</dbReference>
<sequence>MCMKKKWLYGGGLVAALLMAACGQGGRDSGPGDQRVLSAAAVIAIHRQTVQPELSVLGTVGYDTRRISTIAARVSGRIEKLYVRYRYQHVHEGQRIMDLYSPELETGERDLLFLLKNDPGNGALIGAARQRLLLLGVSGEQLAEVERTGRPSATLGVFSHATGHIHEAGNTMPEAGPAAGASGMSEQLPVKEGMYVEKGQTIFQVFNMDRSWALLKVFPGDAALVRKGNVVKVVPETAPDKAFDAEVDEVLPVYGKDEKALTVRVYFDNSMRDIPIGSQVKAVIGAGSVTGNWLPASAVLSLGTDRVVFLREAGGFRAHKVVTGIMYNDQVQVLSGLGPADSVAGNAQFMVDSEDFVKVKE</sequence>
<dbReference type="PROSITE" id="PS51257">
    <property type="entry name" value="PROKAR_LIPOPROTEIN"/>
    <property type="match status" value="1"/>
</dbReference>
<evidence type="ECO:0000259" key="3">
    <source>
        <dbReference type="Pfam" id="PF25869"/>
    </source>
</evidence>
<dbReference type="InterPro" id="IPR051909">
    <property type="entry name" value="MFP_Cation_Efflux"/>
</dbReference>
<dbReference type="Pfam" id="PF25975">
    <property type="entry name" value="CzcB_C"/>
    <property type="match status" value="1"/>
</dbReference>
<keyword evidence="1" id="KW-0813">Transport</keyword>
<evidence type="ECO:0000256" key="2">
    <source>
        <dbReference type="SAM" id="SignalP"/>
    </source>
</evidence>
<dbReference type="GO" id="GO:0015679">
    <property type="term" value="P:plasma membrane copper ion transport"/>
    <property type="evidence" value="ECO:0007669"/>
    <property type="project" value="TreeGrafter"/>
</dbReference>
<reference evidence="7" key="1">
    <citation type="journal article" date="2014" name="Int. J. Syst. Evol. Microbiol.">
        <title>Complete genome sequence of Corynebacterium casei LMG S-19264T (=DSM 44701T), isolated from a smear-ripened cheese.</title>
        <authorList>
            <consortium name="US DOE Joint Genome Institute (JGI-PGF)"/>
            <person name="Walter F."/>
            <person name="Albersmeier A."/>
            <person name="Kalinowski J."/>
            <person name="Ruckert C."/>
        </authorList>
    </citation>
    <scope>NUCLEOTIDE SEQUENCE</scope>
    <source>
        <strain evidence="7">CGMCC 1.15448</strain>
    </source>
</reference>
<feature type="domain" description="CusB-like three alpha-helical bundle" evidence="3">
    <location>
        <begin position="111"/>
        <end position="152"/>
    </location>
</feature>
<dbReference type="InterPro" id="IPR058791">
    <property type="entry name" value="3HB_CusB"/>
</dbReference>
<dbReference type="Gene3D" id="6.10.140.730">
    <property type="match status" value="1"/>
</dbReference>
<dbReference type="PANTHER" id="PTHR30097">
    <property type="entry name" value="CATION EFFLUX SYSTEM PROTEIN CUSB"/>
    <property type="match status" value="1"/>
</dbReference>
<feature type="chain" id="PRO_5035251948" description="Efflux RND transporter periplasmic adaptor subunit" evidence="2">
    <location>
        <begin position="21"/>
        <end position="361"/>
    </location>
</feature>
<dbReference type="Proteomes" id="UP000607559">
    <property type="component" value="Unassembled WGS sequence"/>
</dbReference>
<keyword evidence="8" id="KW-1185">Reference proteome</keyword>
<feature type="domain" description="CzcB-like C-terminal circularly permuted SH3-like" evidence="6">
    <location>
        <begin position="295"/>
        <end position="350"/>
    </location>
</feature>
<dbReference type="InterPro" id="IPR058792">
    <property type="entry name" value="Beta-barrel_RND_2"/>
</dbReference>
<name>A0A8J2XTB0_9BACT</name>
<dbReference type="GO" id="GO:0060003">
    <property type="term" value="P:copper ion export"/>
    <property type="evidence" value="ECO:0007669"/>
    <property type="project" value="TreeGrafter"/>
</dbReference>
<evidence type="ECO:0000313" key="7">
    <source>
        <dbReference type="EMBL" id="GGB02018.1"/>
    </source>
</evidence>